<dbReference type="Pfam" id="PF01925">
    <property type="entry name" value="TauE"/>
    <property type="match status" value="1"/>
</dbReference>
<evidence type="ECO:0000256" key="5">
    <source>
        <dbReference type="RuleBase" id="RU363041"/>
    </source>
</evidence>
<dbReference type="PANTHER" id="PTHR43701:SF5">
    <property type="entry name" value="MEMBRANE TRANSPORTER PROTEIN-RELATED"/>
    <property type="match status" value="1"/>
</dbReference>
<evidence type="ECO:0000313" key="7">
    <source>
        <dbReference type="Proteomes" id="UP000199423"/>
    </source>
</evidence>
<dbReference type="PANTHER" id="PTHR43701">
    <property type="entry name" value="MEMBRANE TRANSPORTER PROTEIN MJ0441-RELATED"/>
    <property type="match status" value="1"/>
</dbReference>
<dbReference type="OrthoDB" id="560496at2"/>
<feature type="transmembrane region" description="Helical" evidence="5">
    <location>
        <begin position="207"/>
        <end position="224"/>
    </location>
</feature>
<feature type="transmembrane region" description="Helical" evidence="5">
    <location>
        <begin position="12"/>
        <end position="39"/>
    </location>
</feature>
<sequence>MPLTLEHALLPIVFAIVAALYASVGQAGGTGYIAIMGLAGFGPEVIKPTALALNVIVAAIGCVRFARAGLLTWRSFYPFAILGAPFSVLGGISDLPHGLYQPVVGILLLVASALMIRSAGRAEEIDRAAAVTPPFWPSLVAGAIVGYVSGLTGVGGGIFLSPLVLALGWIGTRQAAGVSAVFNLLNSAAALAAIWTVIPAMPEPLPWWMLAVGIGGLLGSGLGIQFLQPKALRYILAGLLLAAGVRMVFA</sequence>
<proteinExistence type="inferred from homology"/>
<evidence type="ECO:0000256" key="1">
    <source>
        <dbReference type="ARBA" id="ARBA00004141"/>
    </source>
</evidence>
<feature type="transmembrane region" description="Helical" evidence="5">
    <location>
        <begin position="75"/>
        <end position="93"/>
    </location>
</feature>
<comment type="subcellular location">
    <subcellularLocation>
        <location evidence="5">Cell membrane</location>
        <topology evidence="5">Multi-pass membrane protein</topology>
    </subcellularLocation>
    <subcellularLocation>
        <location evidence="1">Membrane</location>
        <topology evidence="1">Multi-pass membrane protein</topology>
    </subcellularLocation>
</comment>
<dbReference type="AlphaFoldDB" id="A0A1I7NT21"/>
<keyword evidence="7" id="KW-1185">Reference proteome</keyword>
<feature type="transmembrane region" description="Helical" evidence="5">
    <location>
        <begin position="231"/>
        <end position="249"/>
    </location>
</feature>
<keyword evidence="3 5" id="KW-1133">Transmembrane helix</keyword>
<name>A0A1I7NT21_9HYPH</name>
<protein>
    <recommendedName>
        <fullName evidence="5">Probable membrane transporter protein</fullName>
    </recommendedName>
</protein>
<comment type="similarity">
    <text evidence="5">Belongs to the 4-toluene sulfonate uptake permease (TSUP) (TC 2.A.102) family.</text>
</comment>
<dbReference type="InterPro" id="IPR051598">
    <property type="entry name" value="TSUP/Inactive_protease-like"/>
</dbReference>
<feature type="transmembrane region" description="Helical" evidence="5">
    <location>
        <begin position="45"/>
        <end position="63"/>
    </location>
</feature>
<keyword evidence="5" id="KW-1003">Cell membrane</keyword>
<evidence type="ECO:0000256" key="3">
    <source>
        <dbReference type="ARBA" id="ARBA00022989"/>
    </source>
</evidence>
<evidence type="ECO:0000256" key="2">
    <source>
        <dbReference type="ARBA" id="ARBA00022692"/>
    </source>
</evidence>
<dbReference type="Proteomes" id="UP000199423">
    <property type="component" value="Unassembled WGS sequence"/>
</dbReference>
<dbReference type="EMBL" id="FPCH01000003">
    <property type="protein sequence ID" value="SFV37827.1"/>
    <property type="molecule type" value="Genomic_DNA"/>
</dbReference>
<keyword evidence="4 5" id="KW-0472">Membrane</keyword>
<reference evidence="7" key="1">
    <citation type="submission" date="2016-10" db="EMBL/GenBank/DDBJ databases">
        <authorList>
            <person name="Varghese N."/>
            <person name="Submissions S."/>
        </authorList>
    </citation>
    <scope>NUCLEOTIDE SEQUENCE [LARGE SCALE GENOMIC DNA]</scope>
    <source>
        <strain evidence="7">DSM 1565</strain>
    </source>
</reference>
<dbReference type="InterPro" id="IPR002781">
    <property type="entry name" value="TM_pro_TauE-like"/>
</dbReference>
<accession>A0A1I7NT21</accession>
<gene>
    <name evidence="6" type="ORF">SAMN04488557_3358</name>
</gene>
<dbReference type="STRING" id="51670.SAMN04488557_3358"/>
<dbReference type="GO" id="GO:0005886">
    <property type="term" value="C:plasma membrane"/>
    <property type="evidence" value="ECO:0007669"/>
    <property type="project" value="UniProtKB-SubCell"/>
</dbReference>
<evidence type="ECO:0000256" key="4">
    <source>
        <dbReference type="ARBA" id="ARBA00023136"/>
    </source>
</evidence>
<evidence type="ECO:0000313" key="6">
    <source>
        <dbReference type="EMBL" id="SFV37827.1"/>
    </source>
</evidence>
<dbReference type="RefSeq" id="WP_092868838.1">
    <property type="nucleotide sequence ID" value="NZ_FPCH01000003.1"/>
</dbReference>
<feature type="transmembrane region" description="Helical" evidence="5">
    <location>
        <begin position="184"/>
        <end position="201"/>
    </location>
</feature>
<keyword evidence="2 5" id="KW-0812">Transmembrane</keyword>
<organism evidence="6 7">
    <name type="scientific">Hyphomicrobium facile</name>
    <dbReference type="NCBI Taxonomy" id="51670"/>
    <lineage>
        <taxon>Bacteria</taxon>
        <taxon>Pseudomonadati</taxon>
        <taxon>Pseudomonadota</taxon>
        <taxon>Alphaproteobacteria</taxon>
        <taxon>Hyphomicrobiales</taxon>
        <taxon>Hyphomicrobiaceae</taxon>
        <taxon>Hyphomicrobium</taxon>
    </lineage>
</organism>
<feature type="transmembrane region" description="Helical" evidence="5">
    <location>
        <begin position="99"/>
        <end position="116"/>
    </location>
</feature>